<dbReference type="NCBIfam" id="NF003704">
    <property type="entry name" value="PRK05321.1"/>
    <property type="match status" value="1"/>
</dbReference>
<feature type="domain" description="Nicotinate phosphoribosyltransferase N-terminal" evidence="9">
    <location>
        <begin position="26"/>
        <end position="149"/>
    </location>
</feature>
<dbReference type="GO" id="GO:0034355">
    <property type="term" value="P:NAD+ biosynthetic process via the salvage pathway"/>
    <property type="evidence" value="ECO:0007669"/>
    <property type="project" value="TreeGrafter"/>
</dbReference>
<dbReference type="AlphaFoldDB" id="A0AAW9RPV6"/>
<evidence type="ECO:0000256" key="1">
    <source>
        <dbReference type="ARBA" id="ARBA00004952"/>
    </source>
</evidence>
<evidence type="ECO:0000256" key="7">
    <source>
        <dbReference type="HAMAP-Rule" id="MF_00570"/>
    </source>
</evidence>
<dbReference type="GO" id="GO:0016757">
    <property type="term" value="F:glycosyltransferase activity"/>
    <property type="evidence" value="ECO:0007669"/>
    <property type="project" value="UniProtKB-KW"/>
</dbReference>
<dbReference type="SUPFAM" id="SSF54675">
    <property type="entry name" value="Nicotinate/Quinolinate PRTase N-terminal domain-like"/>
    <property type="match status" value="1"/>
</dbReference>
<dbReference type="PIRSF" id="PIRSF000484">
    <property type="entry name" value="NAPRT"/>
    <property type="match status" value="1"/>
</dbReference>
<dbReference type="InterPro" id="IPR036068">
    <property type="entry name" value="Nicotinate_pribotase-like_C"/>
</dbReference>
<comment type="pathway">
    <text evidence="1 7">Cofactor biosynthesis; NAD(+) biosynthesis; nicotinate D-ribonucleotide from nicotinate: step 1/1.</text>
</comment>
<name>A0AAW9RPV6_9HYPH</name>
<evidence type="ECO:0000259" key="8">
    <source>
        <dbReference type="Pfam" id="PF04095"/>
    </source>
</evidence>
<dbReference type="InterPro" id="IPR040727">
    <property type="entry name" value="NAPRTase_N"/>
</dbReference>
<dbReference type="RefSeq" id="WP_340329990.1">
    <property type="nucleotide sequence ID" value="NZ_JAZHOF010000004.1"/>
</dbReference>
<evidence type="ECO:0000256" key="6">
    <source>
        <dbReference type="ARBA" id="ARBA00022642"/>
    </source>
</evidence>
<feature type="modified residue" description="Phosphohistidine; by autocatalysis" evidence="7">
    <location>
        <position position="246"/>
    </location>
</feature>
<dbReference type="Pfam" id="PF17767">
    <property type="entry name" value="NAPRTase_N"/>
    <property type="match status" value="1"/>
</dbReference>
<dbReference type="HAMAP" id="MF_00570">
    <property type="entry name" value="NAPRTase"/>
    <property type="match status" value="1"/>
</dbReference>
<dbReference type="GO" id="GO:0004516">
    <property type="term" value="F:nicotinate phosphoribosyltransferase activity"/>
    <property type="evidence" value="ECO:0007669"/>
    <property type="project" value="UniProtKB-UniRule"/>
</dbReference>
<comment type="caution">
    <text evidence="10">The sequence shown here is derived from an EMBL/GenBank/DDBJ whole genome shotgun (WGS) entry which is preliminary data.</text>
</comment>
<reference evidence="10 11" key="1">
    <citation type="submission" date="2024-02" db="EMBL/GenBank/DDBJ databases">
        <title>Genome analysis and characterization of Microbaculum marinisediminis sp. nov., isolated from marine sediment.</title>
        <authorList>
            <person name="Du Z.-J."/>
            <person name="Ye Y.-Q."/>
            <person name="Zhang Z.-R."/>
            <person name="Yuan S.-M."/>
            <person name="Zhang X.-Y."/>
        </authorList>
    </citation>
    <scope>NUCLEOTIDE SEQUENCE [LARGE SCALE GENOMIC DNA]</scope>
    <source>
        <strain evidence="10 11">SDUM1044001</strain>
    </source>
</reference>
<dbReference type="InterPro" id="IPR006406">
    <property type="entry name" value="Nic_PRibTrfase"/>
</dbReference>
<evidence type="ECO:0000259" key="9">
    <source>
        <dbReference type="Pfam" id="PF17767"/>
    </source>
</evidence>
<dbReference type="InterPro" id="IPR007229">
    <property type="entry name" value="Nic_PRibTrfase-Fam"/>
</dbReference>
<evidence type="ECO:0000256" key="2">
    <source>
        <dbReference type="ARBA" id="ARBA00010897"/>
    </source>
</evidence>
<dbReference type="Pfam" id="PF04095">
    <property type="entry name" value="NAPRTase"/>
    <property type="match status" value="1"/>
</dbReference>
<keyword evidence="11" id="KW-1185">Reference proteome</keyword>
<evidence type="ECO:0000256" key="3">
    <source>
        <dbReference type="ARBA" id="ARBA00013236"/>
    </source>
</evidence>
<keyword evidence="4 7" id="KW-0597">Phosphoprotein</keyword>
<comment type="function">
    <text evidence="7">Catalyzes the synthesis of beta-nicotinate D-ribonucleotide from nicotinate and 5-phospho-D-ribose 1-phosphate at the expense of ATP.</text>
</comment>
<dbReference type="EMBL" id="JAZHOF010000004">
    <property type="protein sequence ID" value="MEJ8572302.1"/>
    <property type="molecule type" value="Genomic_DNA"/>
</dbReference>
<keyword evidence="10" id="KW-0808">Transferase</keyword>
<evidence type="ECO:0000256" key="5">
    <source>
        <dbReference type="ARBA" id="ARBA00022598"/>
    </source>
</evidence>
<evidence type="ECO:0000313" key="10">
    <source>
        <dbReference type="EMBL" id="MEJ8572302.1"/>
    </source>
</evidence>
<gene>
    <name evidence="7" type="primary">pncB</name>
    <name evidence="10" type="ORF">V3328_12505</name>
</gene>
<comment type="catalytic activity">
    <reaction evidence="7">
        <text>5-phospho-alpha-D-ribose 1-diphosphate + nicotinate + ATP + H2O = nicotinate beta-D-ribonucleotide + ADP + phosphate + diphosphate</text>
        <dbReference type="Rhea" id="RHEA:36163"/>
        <dbReference type="ChEBI" id="CHEBI:15377"/>
        <dbReference type="ChEBI" id="CHEBI:30616"/>
        <dbReference type="ChEBI" id="CHEBI:32544"/>
        <dbReference type="ChEBI" id="CHEBI:33019"/>
        <dbReference type="ChEBI" id="CHEBI:43474"/>
        <dbReference type="ChEBI" id="CHEBI:57502"/>
        <dbReference type="ChEBI" id="CHEBI:58017"/>
        <dbReference type="ChEBI" id="CHEBI:456216"/>
        <dbReference type="EC" id="6.3.4.21"/>
    </reaction>
</comment>
<keyword evidence="6 7" id="KW-0662">Pyridine nucleotide biosynthesis</keyword>
<proteinExistence type="inferred from homology"/>
<keyword evidence="5 7" id="KW-0436">Ligase</keyword>
<dbReference type="GO" id="GO:0005829">
    <property type="term" value="C:cytosol"/>
    <property type="evidence" value="ECO:0007669"/>
    <property type="project" value="TreeGrafter"/>
</dbReference>
<dbReference type="SUPFAM" id="SSF51690">
    <property type="entry name" value="Nicotinate/Quinolinate PRTase C-terminal domain-like"/>
    <property type="match status" value="1"/>
</dbReference>
<evidence type="ECO:0000256" key="4">
    <source>
        <dbReference type="ARBA" id="ARBA00022553"/>
    </source>
</evidence>
<evidence type="ECO:0000313" key="11">
    <source>
        <dbReference type="Proteomes" id="UP001378188"/>
    </source>
</evidence>
<dbReference type="Gene3D" id="3.20.140.10">
    <property type="entry name" value="nicotinate phosphoribosyltransferase"/>
    <property type="match status" value="1"/>
</dbReference>
<dbReference type="EC" id="6.3.4.21" evidence="3 7"/>
<dbReference type="Proteomes" id="UP001378188">
    <property type="component" value="Unassembled WGS sequence"/>
</dbReference>
<comment type="PTM">
    <text evidence="7">Transiently phosphorylated on a His residue during the reaction cycle. Phosphorylation strongly increases the affinity for substrates and increases the rate of nicotinate D-ribonucleotide production. Dephosphorylation regenerates the low-affinity form of the enzyme, leading to product release.</text>
</comment>
<organism evidence="10 11">
    <name type="scientific">Microbaculum marinum</name>
    <dbReference type="NCBI Taxonomy" id="1764581"/>
    <lineage>
        <taxon>Bacteria</taxon>
        <taxon>Pseudomonadati</taxon>
        <taxon>Pseudomonadota</taxon>
        <taxon>Alphaproteobacteria</taxon>
        <taxon>Hyphomicrobiales</taxon>
        <taxon>Tepidamorphaceae</taxon>
        <taxon>Microbaculum</taxon>
    </lineage>
</organism>
<protein>
    <recommendedName>
        <fullName evidence="3 7">Nicotinate phosphoribosyltransferase</fullName>
        <shortName evidence="7">NAPRTase</shortName>
        <ecNumber evidence="3 7">6.3.4.21</ecNumber>
    </recommendedName>
</protein>
<feature type="domain" description="Nicotinate/nicotinamide phosphoribosyltransferase" evidence="8">
    <location>
        <begin position="194"/>
        <end position="428"/>
    </location>
</feature>
<comment type="similarity">
    <text evidence="2 7">Belongs to the NAPRTase family.</text>
</comment>
<dbReference type="PANTHER" id="PTHR11098:SF1">
    <property type="entry name" value="NICOTINATE PHOSPHORIBOSYLTRANSFERASE"/>
    <property type="match status" value="1"/>
</dbReference>
<accession>A0AAW9RPV6</accession>
<dbReference type="InterPro" id="IPR041525">
    <property type="entry name" value="N/Namide_PRibTrfase"/>
</dbReference>
<sequence length="439" mass="49518">MPVRVDIAKRVHDHTWKLDPIVRTLLDTDFYKLLMGSMIHRLHADVNVTFSLVNRTESVRLADEVDEGELRAQLDHARTLRFGKNELIWLAGNTFYGRTQIFDPDYLAWLADFQLPEYELTRHDGQYELRFEGPWRETSMWEVPALAIITELRSRAAVRGMNRFELDVLYARAKSRLWDKIERLRVLAKEGPLKVGDFGTRRRHSYLWQLWCVEALKEGLGDSLTGTSNVKMAMELGLEAIGTNAHELPMVYAALADSDDELRASPYQVLADWATMYDGNLKVVLPDCFGTTNFLRNAPSWVAGWKGARPDSKPPIEGAEELISYWKAYGEDPMEKSIILSDGMDVDTIEASVRHLRGKTNVLIGWGTNLTNDFRGCAPSGFDGQLKAISLVCKVTEADGRPAVKLSDNVTKASGPNDEVARYRRVFGEEGVVDLPVAV</sequence>
<dbReference type="PANTHER" id="PTHR11098">
    <property type="entry name" value="NICOTINATE PHOSPHORIBOSYLTRANSFERASE"/>
    <property type="match status" value="1"/>
</dbReference>
<keyword evidence="10" id="KW-0328">Glycosyltransferase</keyword>